<dbReference type="InterPro" id="IPR036397">
    <property type="entry name" value="RNaseH_sf"/>
</dbReference>
<evidence type="ECO:0000313" key="2">
    <source>
        <dbReference type="EMBL" id="KAF9316991.1"/>
    </source>
</evidence>
<dbReference type="Gene3D" id="3.30.420.10">
    <property type="entry name" value="Ribonuclease H-like superfamily/Ribonuclease H"/>
    <property type="match status" value="1"/>
</dbReference>
<sequence>HKKRLQKEAREEKADRKRLHRQNMAWEEAEAVADEYDYQQILRAVEADSQKMVAMNTRSTSTTGTQVKRPTTYHSTLEEYRPMEETEAGLLREKERLDRQVKKMKAQIKKLQQLKHYGPYGYLLPRSSVHQRQSGKTLTDEERRTVLHCFEMCEQEGIQRIVSTAAPVQRTAHYLGMATKTVQSALMGIKAKDKRGQYIRTLSSKVFEPYIHNLVKQWNMEGTPVTIKKLHKSLRKFWGSTHQIPTFETIRQHLHRMGLKYDRAEKARNYIETFDIRIKRRHYLRERYSAKFKGALFYPGRKVVFCMDNAKYHRREYQANPTNDAVSEAEVIDTIDDYLRLKTSRHKDRKAGKFGGKVENILPQKSVSQLTKEQLYKPLTAETVAAQLRTCKKATLYDLARLPENTLPLSTEVIAQRFGFDVLWLSPYHPDINPIEEGWGIAKGHVALENDGSQPFGQVKNLLLEGFKKVDWRHLVRRVQKNEQEYMRGHYITEEESEFVIDIDEDTEEEEDTDTEDEEA</sequence>
<dbReference type="Proteomes" id="UP000696485">
    <property type="component" value="Unassembled WGS sequence"/>
</dbReference>
<dbReference type="GO" id="GO:0003676">
    <property type="term" value="F:nucleic acid binding"/>
    <property type="evidence" value="ECO:0007669"/>
    <property type="project" value="InterPro"/>
</dbReference>
<dbReference type="PANTHER" id="PTHR33939:SF1">
    <property type="entry name" value="DUF4371 DOMAIN-CONTAINING PROTEIN"/>
    <property type="match status" value="1"/>
</dbReference>
<comment type="caution">
    <text evidence="2">The sequence shown here is derived from an EMBL/GenBank/DDBJ whole genome shotgun (WGS) entry which is preliminary data.</text>
</comment>
<evidence type="ECO:0000256" key="1">
    <source>
        <dbReference type="SAM" id="Coils"/>
    </source>
</evidence>
<evidence type="ECO:0000313" key="3">
    <source>
        <dbReference type="Proteomes" id="UP000696485"/>
    </source>
</evidence>
<feature type="non-terminal residue" evidence="2">
    <location>
        <position position="520"/>
    </location>
</feature>
<dbReference type="PANTHER" id="PTHR33939">
    <property type="entry name" value="PROTEIN CBG22215"/>
    <property type="match status" value="1"/>
</dbReference>
<feature type="coiled-coil region" evidence="1">
    <location>
        <begin position="87"/>
        <end position="114"/>
    </location>
</feature>
<gene>
    <name evidence="2" type="ORF">BG006_003439</name>
</gene>
<accession>A0A9P5S8M9</accession>
<feature type="coiled-coil region" evidence="1">
    <location>
        <begin position="2"/>
        <end position="29"/>
    </location>
</feature>
<dbReference type="EMBL" id="JAAAUY010001952">
    <property type="protein sequence ID" value="KAF9316991.1"/>
    <property type="molecule type" value="Genomic_DNA"/>
</dbReference>
<reference evidence="2" key="1">
    <citation type="journal article" date="2020" name="Fungal Divers.">
        <title>Resolving the Mortierellaceae phylogeny through synthesis of multi-gene phylogenetics and phylogenomics.</title>
        <authorList>
            <person name="Vandepol N."/>
            <person name="Liber J."/>
            <person name="Desiro A."/>
            <person name="Na H."/>
            <person name="Kennedy M."/>
            <person name="Barry K."/>
            <person name="Grigoriev I.V."/>
            <person name="Miller A.N."/>
            <person name="O'Donnell K."/>
            <person name="Stajich J.E."/>
            <person name="Bonito G."/>
        </authorList>
    </citation>
    <scope>NUCLEOTIDE SEQUENCE</scope>
    <source>
        <strain evidence="2">NVP1</strain>
    </source>
</reference>
<proteinExistence type="predicted"/>
<protein>
    <recommendedName>
        <fullName evidence="4">Tc1-like transposase DDE domain-containing protein</fullName>
    </recommendedName>
</protein>
<organism evidence="2 3">
    <name type="scientific">Podila minutissima</name>
    <dbReference type="NCBI Taxonomy" id="64525"/>
    <lineage>
        <taxon>Eukaryota</taxon>
        <taxon>Fungi</taxon>
        <taxon>Fungi incertae sedis</taxon>
        <taxon>Mucoromycota</taxon>
        <taxon>Mortierellomycotina</taxon>
        <taxon>Mortierellomycetes</taxon>
        <taxon>Mortierellales</taxon>
        <taxon>Mortierellaceae</taxon>
        <taxon>Podila</taxon>
    </lineage>
</organism>
<name>A0A9P5S8M9_9FUNG</name>
<keyword evidence="1" id="KW-0175">Coiled coil</keyword>
<evidence type="ECO:0008006" key="4">
    <source>
        <dbReference type="Google" id="ProtNLM"/>
    </source>
</evidence>
<keyword evidence="3" id="KW-1185">Reference proteome</keyword>
<dbReference type="AlphaFoldDB" id="A0A9P5S8M9"/>